<feature type="domain" description="F-box" evidence="1">
    <location>
        <begin position="16"/>
        <end position="61"/>
    </location>
</feature>
<dbReference type="PANTHER" id="PTHR31672:SF13">
    <property type="entry name" value="F-BOX PROTEIN CPR30-LIKE"/>
    <property type="match status" value="1"/>
</dbReference>
<sequence>MNLPPKKSQQRPPNCRSSPIILPDELITEVLSYLPVKSLMQLKCCCKSWNTLVSKPFFIRLHLQRSSKNPHFTLFNIPDMNKDDTDAVLISFTRLIESSLCLSKSITLTNDPYYRLENKSCCWIVGSCNGLLCLLGYSLNRDMWLHFWNPATRKISYKLGRFGGIPSLLDLTFGYDNSKDTYKVVNLLHGGARVFSLDDKVWRNIKSFPMGFYHRYISTGLHLSGIVYYLVIQNYSSSFYDCKNIIVEQFAIISLDLGTETCKDLLPPRGFAEVPHVKPSLCELLDCLCFSHVVKKAHLVIWQMTHYGVEESWSQLLKINLQIMTHYGVEHYGLEKYFDSQWLPLHLSRNYDSLVLINNLDDLPVVYNLRDDSVERIRIINGKRCWRYNKNYYAESLVLCR</sequence>
<dbReference type="EMBL" id="PSQE01000007">
    <property type="protein sequence ID" value="RHN45708.1"/>
    <property type="molecule type" value="Genomic_DNA"/>
</dbReference>
<reference evidence="2 5" key="2">
    <citation type="journal article" date="2014" name="BMC Genomics">
        <title>An improved genome release (version Mt4.0) for the model legume Medicago truncatula.</title>
        <authorList>
            <person name="Tang H."/>
            <person name="Krishnakumar V."/>
            <person name="Bidwell S."/>
            <person name="Rosen B."/>
            <person name="Chan A."/>
            <person name="Zhou S."/>
            <person name="Gentzbittel L."/>
            <person name="Childs K.L."/>
            <person name="Yandell M."/>
            <person name="Gundlach H."/>
            <person name="Mayer K.F."/>
            <person name="Schwartz D.C."/>
            <person name="Town C.D."/>
        </authorList>
    </citation>
    <scope>GENOME REANNOTATION</scope>
    <source>
        <strain evidence="4 5">cv. Jemalong A17</strain>
    </source>
</reference>
<dbReference type="CDD" id="cd22157">
    <property type="entry name" value="F-box_AtFBW1-like"/>
    <property type="match status" value="1"/>
</dbReference>
<dbReference type="Gramene" id="rna40092">
    <property type="protein sequence ID" value="RHN45708.1"/>
    <property type="gene ID" value="gene40092"/>
</dbReference>
<dbReference type="PANTHER" id="PTHR31672">
    <property type="entry name" value="BNACNNG10540D PROTEIN"/>
    <property type="match status" value="1"/>
</dbReference>
<dbReference type="KEGG" id="mtr:11438446"/>
<dbReference type="OrthoDB" id="1107553at2759"/>
<organism evidence="2 5">
    <name type="scientific">Medicago truncatula</name>
    <name type="common">Barrel medic</name>
    <name type="synonym">Medicago tribuloides</name>
    <dbReference type="NCBI Taxonomy" id="3880"/>
    <lineage>
        <taxon>Eukaryota</taxon>
        <taxon>Viridiplantae</taxon>
        <taxon>Streptophyta</taxon>
        <taxon>Embryophyta</taxon>
        <taxon>Tracheophyta</taxon>
        <taxon>Spermatophyta</taxon>
        <taxon>Magnoliopsida</taxon>
        <taxon>eudicotyledons</taxon>
        <taxon>Gunneridae</taxon>
        <taxon>Pentapetalae</taxon>
        <taxon>rosids</taxon>
        <taxon>fabids</taxon>
        <taxon>Fabales</taxon>
        <taxon>Fabaceae</taxon>
        <taxon>Papilionoideae</taxon>
        <taxon>50 kb inversion clade</taxon>
        <taxon>NPAAA clade</taxon>
        <taxon>Hologalegina</taxon>
        <taxon>IRL clade</taxon>
        <taxon>Trifolieae</taxon>
        <taxon>Medicago</taxon>
    </lineage>
</organism>
<evidence type="ECO:0000313" key="3">
    <source>
        <dbReference type="EMBL" id="RHN45708.1"/>
    </source>
</evidence>
<accession>G7KY17</accession>
<dbReference type="HOGENOM" id="CLU_027176_0_1_1"/>
<dbReference type="Pfam" id="PF08268">
    <property type="entry name" value="FBA_3"/>
    <property type="match status" value="1"/>
</dbReference>
<evidence type="ECO:0000313" key="5">
    <source>
        <dbReference type="Proteomes" id="UP000002051"/>
    </source>
</evidence>
<dbReference type="Pfam" id="PF00646">
    <property type="entry name" value="F-box"/>
    <property type="match status" value="1"/>
</dbReference>
<dbReference type="InterPro" id="IPR017451">
    <property type="entry name" value="F-box-assoc_interact_dom"/>
</dbReference>
<dbReference type="PROSITE" id="PS50181">
    <property type="entry name" value="FBOX"/>
    <property type="match status" value="1"/>
</dbReference>
<dbReference type="AlphaFoldDB" id="G7KY17"/>
<evidence type="ECO:0000259" key="1">
    <source>
        <dbReference type="PROSITE" id="PS50181"/>
    </source>
</evidence>
<reference evidence="3" key="4">
    <citation type="journal article" date="2018" name="Nat. Plants">
        <title>Whole-genome landscape of Medicago truncatula symbiotic genes.</title>
        <authorList>
            <person name="Pecrix Y."/>
            <person name="Gamas P."/>
            <person name="Carrere S."/>
        </authorList>
    </citation>
    <scope>NUCLEOTIDE SEQUENCE</scope>
    <source>
        <tissue evidence="3">Leaves</tissue>
    </source>
</reference>
<dbReference type="SUPFAM" id="SSF81383">
    <property type="entry name" value="F-box domain"/>
    <property type="match status" value="1"/>
</dbReference>
<dbReference type="EMBL" id="CM001223">
    <property type="protein sequence ID" value="AES78994.1"/>
    <property type="molecule type" value="Genomic_DNA"/>
</dbReference>
<keyword evidence="5" id="KW-1185">Reference proteome</keyword>
<dbReference type="OMA" id="TEEFRWI"/>
<dbReference type="InterPro" id="IPR050796">
    <property type="entry name" value="SCF_F-box_component"/>
</dbReference>
<dbReference type="STRING" id="3880.G7KY17"/>
<dbReference type="InterPro" id="IPR036047">
    <property type="entry name" value="F-box-like_dom_sf"/>
</dbReference>
<reference evidence="2 5" key="1">
    <citation type="journal article" date="2011" name="Nature">
        <title>The Medicago genome provides insight into the evolution of rhizobial symbioses.</title>
        <authorList>
            <person name="Young N.D."/>
            <person name="Debelle F."/>
            <person name="Oldroyd G.E."/>
            <person name="Geurts R."/>
            <person name="Cannon S.B."/>
            <person name="Udvardi M.K."/>
            <person name="Benedito V.A."/>
            <person name="Mayer K.F."/>
            <person name="Gouzy J."/>
            <person name="Schoof H."/>
            <person name="Van de Peer Y."/>
            <person name="Proost S."/>
            <person name="Cook D.R."/>
            <person name="Meyers B.C."/>
            <person name="Spannagl M."/>
            <person name="Cheung F."/>
            <person name="De Mita S."/>
            <person name="Krishnakumar V."/>
            <person name="Gundlach H."/>
            <person name="Zhou S."/>
            <person name="Mudge J."/>
            <person name="Bharti A.K."/>
            <person name="Murray J.D."/>
            <person name="Naoumkina M.A."/>
            <person name="Rosen B."/>
            <person name="Silverstein K.A."/>
            <person name="Tang H."/>
            <person name="Rombauts S."/>
            <person name="Zhao P.X."/>
            <person name="Zhou P."/>
            <person name="Barbe V."/>
            <person name="Bardou P."/>
            <person name="Bechner M."/>
            <person name="Bellec A."/>
            <person name="Berger A."/>
            <person name="Berges H."/>
            <person name="Bidwell S."/>
            <person name="Bisseling T."/>
            <person name="Choisne N."/>
            <person name="Couloux A."/>
            <person name="Denny R."/>
            <person name="Deshpande S."/>
            <person name="Dai X."/>
            <person name="Doyle J.J."/>
            <person name="Dudez A.M."/>
            <person name="Farmer A.D."/>
            <person name="Fouteau S."/>
            <person name="Franken C."/>
            <person name="Gibelin C."/>
            <person name="Gish J."/>
            <person name="Goldstein S."/>
            <person name="Gonzalez A.J."/>
            <person name="Green P.J."/>
            <person name="Hallab A."/>
            <person name="Hartog M."/>
            <person name="Hua A."/>
            <person name="Humphray S.J."/>
            <person name="Jeong D.H."/>
            <person name="Jing Y."/>
            <person name="Jocker A."/>
            <person name="Kenton S.M."/>
            <person name="Kim D.J."/>
            <person name="Klee K."/>
            <person name="Lai H."/>
            <person name="Lang C."/>
            <person name="Lin S."/>
            <person name="Macmil S.L."/>
            <person name="Magdelenat G."/>
            <person name="Matthews L."/>
            <person name="McCorrison J."/>
            <person name="Monaghan E.L."/>
            <person name="Mun J.H."/>
            <person name="Najar F.Z."/>
            <person name="Nicholson C."/>
            <person name="Noirot C."/>
            <person name="O'Bleness M."/>
            <person name="Paule C.R."/>
            <person name="Poulain J."/>
            <person name="Prion F."/>
            <person name="Qin B."/>
            <person name="Qu C."/>
            <person name="Retzel E.F."/>
            <person name="Riddle C."/>
            <person name="Sallet E."/>
            <person name="Samain S."/>
            <person name="Samson N."/>
            <person name="Sanders I."/>
            <person name="Saurat O."/>
            <person name="Scarpelli C."/>
            <person name="Schiex T."/>
            <person name="Segurens B."/>
            <person name="Severin A.J."/>
            <person name="Sherrier D.J."/>
            <person name="Shi R."/>
            <person name="Sims S."/>
            <person name="Singer S.R."/>
            <person name="Sinharoy S."/>
            <person name="Sterck L."/>
            <person name="Viollet A."/>
            <person name="Wang B.B."/>
            <person name="Wang K."/>
            <person name="Wang M."/>
            <person name="Wang X."/>
            <person name="Warfsmann J."/>
            <person name="Weissenbach J."/>
            <person name="White D.D."/>
            <person name="White J.D."/>
            <person name="Wiley G.B."/>
            <person name="Wincker P."/>
            <person name="Xing Y."/>
            <person name="Yang L."/>
            <person name="Yao Z."/>
            <person name="Ying F."/>
            <person name="Zhai J."/>
            <person name="Zhou L."/>
            <person name="Zuber A."/>
            <person name="Denarie J."/>
            <person name="Dixon R.A."/>
            <person name="May G.D."/>
            <person name="Schwartz D.C."/>
            <person name="Rogers J."/>
            <person name="Quetier F."/>
            <person name="Town C.D."/>
            <person name="Roe B.A."/>
        </authorList>
    </citation>
    <scope>NUCLEOTIDE SEQUENCE [LARGE SCALE GENOMIC DNA]</scope>
    <source>
        <strain evidence="2">A17</strain>
        <strain evidence="4 5">cv. Jemalong A17</strain>
    </source>
</reference>
<evidence type="ECO:0000313" key="4">
    <source>
        <dbReference type="EnsemblPlants" id="AES78994"/>
    </source>
</evidence>
<dbReference type="EnsemblPlants" id="AES78994">
    <property type="protein sequence ID" value="AES78994"/>
    <property type="gene ID" value="MTR_7g052150"/>
</dbReference>
<dbReference type="NCBIfam" id="TIGR01640">
    <property type="entry name" value="F_box_assoc_1"/>
    <property type="match status" value="1"/>
</dbReference>
<proteinExistence type="predicted"/>
<dbReference type="SMART" id="SM00256">
    <property type="entry name" value="FBOX"/>
    <property type="match status" value="1"/>
</dbReference>
<dbReference type="InterPro" id="IPR001810">
    <property type="entry name" value="F-box_dom"/>
</dbReference>
<dbReference type="Proteomes" id="UP000265566">
    <property type="component" value="Chromosome 7"/>
</dbReference>
<name>G7KY17_MEDTR</name>
<evidence type="ECO:0000313" key="2">
    <source>
        <dbReference type="EMBL" id="AES78994.1"/>
    </source>
</evidence>
<dbReference type="PaxDb" id="3880-AES78994"/>
<gene>
    <name evidence="4" type="primary">11438446</name>
    <name evidence="2" type="ordered locus">MTR_7g052150</name>
    <name evidence="3" type="ORF">MtrunA17_Chr7g0234261</name>
</gene>
<protein>
    <submittedName>
        <fullName evidence="2">F-box protein interaction domain protein</fullName>
    </submittedName>
    <submittedName>
        <fullName evidence="3">Putative F-box domain-containing protein</fullName>
    </submittedName>
</protein>
<dbReference type="InterPro" id="IPR013187">
    <property type="entry name" value="F-box-assoc_dom_typ3"/>
</dbReference>
<dbReference type="Gene3D" id="1.20.1280.50">
    <property type="match status" value="1"/>
</dbReference>
<reference evidence="4" key="3">
    <citation type="submission" date="2015-04" db="UniProtKB">
        <authorList>
            <consortium name="EnsemblPlants"/>
        </authorList>
    </citation>
    <scope>IDENTIFICATION</scope>
    <source>
        <strain evidence="4">cv. Jemalong A17</strain>
    </source>
</reference>
<dbReference type="Proteomes" id="UP000002051">
    <property type="component" value="Unassembled WGS sequence"/>
</dbReference>